<reference evidence="3 4" key="1">
    <citation type="submission" date="2024-04" db="EMBL/GenBank/DDBJ databases">
        <title>Tritrichomonas musculus Genome.</title>
        <authorList>
            <person name="Alves-Ferreira E."/>
            <person name="Grigg M."/>
            <person name="Lorenzi H."/>
            <person name="Galac M."/>
        </authorList>
    </citation>
    <scope>NUCLEOTIDE SEQUENCE [LARGE SCALE GENOMIC DNA]</scope>
    <source>
        <strain evidence="3 4">EAF2021</strain>
    </source>
</reference>
<dbReference type="EMBL" id="JAPFFF010000050">
    <property type="protein sequence ID" value="KAK8839707.1"/>
    <property type="molecule type" value="Genomic_DNA"/>
</dbReference>
<accession>A0ABR2H0K9</accession>
<dbReference type="Pfam" id="PF00465">
    <property type="entry name" value="Fe-ADH"/>
    <property type="match status" value="1"/>
</dbReference>
<dbReference type="PANTHER" id="PTHR43633:SF1">
    <property type="entry name" value="ALCOHOL DEHYDROGENASE YQHD"/>
    <property type="match status" value="1"/>
</dbReference>
<name>A0ABR2H0K9_9EUKA</name>
<gene>
    <name evidence="3" type="ORF">M9Y10_031411</name>
</gene>
<proteinExistence type="predicted"/>
<dbReference type="PANTHER" id="PTHR43633">
    <property type="entry name" value="ALCOHOL DEHYDROGENASE YQHD"/>
    <property type="match status" value="1"/>
</dbReference>
<sequence>MIDFQIRNDVKLLFRNDPVNDLANITKGKRVLFVYGGGSVSTNGCKDDIKNAVSNGKGQLFELPNTSYELADIEKGIEFSKEKQIEIIIGAGGAKVMDAAKLISFGYYHSDLWDYVKEKKSPLGLKRLPLILIPTYPSSGSEFATGACAVDSRTKDYGVALGITSDYSFLVPKYTTFLGPELTAYSIFVTFVQLSTSVLGDRNPISYDFGISVIKNLIKAANKLKTNPQDLEARGVVLYAASISTSDWLGIGREKNYSFYLYEIEYLPEILFGASYRKSLTVLFPRFLNKIAKYYEDDVRLYFHDVFNESGTIDELTNRLIQVFTDFGIDMYFHGDFSEEKFNEIPIPFIDCYENSVTSLKKEDVFGIIKDSMK</sequence>
<dbReference type="SUPFAM" id="SSF56796">
    <property type="entry name" value="Dehydroquinate synthase-like"/>
    <property type="match status" value="1"/>
</dbReference>
<dbReference type="Gene3D" id="1.20.1090.10">
    <property type="entry name" value="Dehydroquinate synthase-like - alpha domain"/>
    <property type="match status" value="1"/>
</dbReference>
<evidence type="ECO:0000313" key="3">
    <source>
        <dbReference type="EMBL" id="KAK8839707.1"/>
    </source>
</evidence>
<dbReference type="Gene3D" id="3.40.50.1970">
    <property type="match status" value="1"/>
</dbReference>
<dbReference type="InterPro" id="IPR044731">
    <property type="entry name" value="BDH-like"/>
</dbReference>
<dbReference type="InterPro" id="IPR001670">
    <property type="entry name" value="ADH_Fe/GldA"/>
</dbReference>
<feature type="domain" description="Alcohol dehydrogenase iron-type/glycerol dehydrogenase GldA" evidence="2">
    <location>
        <begin position="12"/>
        <end position="158"/>
    </location>
</feature>
<organism evidence="3 4">
    <name type="scientific">Tritrichomonas musculus</name>
    <dbReference type="NCBI Taxonomy" id="1915356"/>
    <lineage>
        <taxon>Eukaryota</taxon>
        <taxon>Metamonada</taxon>
        <taxon>Parabasalia</taxon>
        <taxon>Tritrichomonadida</taxon>
        <taxon>Tritrichomonadidae</taxon>
        <taxon>Tritrichomonas</taxon>
    </lineage>
</organism>
<keyword evidence="1" id="KW-0560">Oxidoreductase</keyword>
<evidence type="ECO:0000259" key="2">
    <source>
        <dbReference type="Pfam" id="PF00465"/>
    </source>
</evidence>
<evidence type="ECO:0000256" key="1">
    <source>
        <dbReference type="ARBA" id="ARBA00023002"/>
    </source>
</evidence>
<evidence type="ECO:0000313" key="4">
    <source>
        <dbReference type="Proteomes" id="UP001470230"/>
    </source>
</evidence>
<dbReference type="Proteomes" id="UP001470230">
    <property type="component" value="Unassembled WGS sequence"/>
</dbReference>
<keyword evidence="4" id="KW-1185">Reference proteome</keyword>
<protein>
    <recommendedName>
        <fullName evidence="2">Alcohol dehydrogenase iron-type/glycerol dehydrogenase GldA domain-containing protein</fullName>
    </recommendedName>
</protein>
<comment type="caution">
    <text evidence="3">The sequence shown here is derived from an EMBL/GenBank/DDBJ whole genome shotgun (WGS) entry which is preliminary data.</text>
</comment>